<evidence type="ECO:0000256" key="1">
    <source>
        <dbReference type="ARBA" id="ARBA00006484"/>
    </source>
</evidence>
<evidence type="ECO:0000313" key="3">
    <source>
        <dbReference type="EMBL" id="NDL62094.1"/>
    </source>
</evidence>
<organism evidence="3 4">
    <name type="scientific">Acerihabitans arboris</name>
    <dbReference type="NCBI Taxonomy" id="2691583"/>
    <lineage>
        <taxon>Bacteria</taxon>
        <taxon>Pseudomonadati</taxon>
        <taxon>Pseudomonadota</taxon>
        <taxon>Gammaproteobacteria</taxon>
        <taxon>Enterobacterales</taxon>
        <taxon>Pectobacteriaceae</taxon>
        <taxon>Acerihabitans</taxon>
    </lineage>
</organism>
<sequence length="100" mass="10884">METTRVLSRTGVLVVVAARRPQAAKEALLDLNGIEVDERDPADLGSVRGFAERFVASGRSIDILINNAAVMVCHEARVGDGRESQCRFDTAARGVVRLQY</sequence>
<dbReference type="PANTHER" id="PTHR24320">
    <property type="entry name" value="RETINOL DEHYDROGENASE"/>
    <property type="match status" value="1"/>
</dbReference>
<accession>A0A845SGL9</accession>
<gene>
    <name evidence="3" type="ORF">GRH90_04905</name>
</gene>
<reference evidence="3 4" key="2">
    <citation type="submission" date="2020-02" db="EMBL/GenBank/DDBJ databases">
        <title>The new genus of Enterobacteriales.</title>
        <authorList>
            <person name="Kim I.S."/>
        </authorList>
    </citation>
    <scope>NUCLEOTIDE SEQUENCE [LARGE SCALE GENOMIC DNA]</scope>
    <source>
        <strain evidence="3 4">SAP-6</strain>
    </source>
</reference>
<keyword evidence="2" id="KW-0560">Oxidoreductase</keyword>
<dbReference type="InterPro" id="IPR036291">
    <property type="entry name" value="NAD(P)-bd_dom_sf"/>
</dbReference>
<proteinExistence type="inferred from homology"/>
<dbReference type="AlphaFoldDB" id="A0A845SGL9"/>
<dbReference type="Gene3D" id="3.40.50.720">
    <property type="entry name" value="NAD(P)-binding Rossmann-like Domain"/>
    <property type="match status" value="1"/>
</dbReference>
<dbReference type="PANTHER" id="PTHR24320:SF227">
    <property type="entry name" value="RETINOL DEHYDROGENASE 11"/>
    <property type="match status" value="1"/>
</dbReference>
<dbReference type="EMBL" id="WUBS01000003">
    <property type="protein sequence ID" value="NDL62094.1"/>
    <property type="molecule type" value="Genomic_DNA"/>
</dbReference>
<evidence type="ECO:0000256" key="2">
    <source>
        <dbReference type="ARBA" id="ARBA00023002"/>
    </source>
</evidence>
<dbReference type="GO" id="GO:0016491">
    <property type="term" value="F:oxidoreductase activity"/>
    <property type="evidence" value="ECO:0007669"/>
    <property type="project" value="UniProtKB-KW"/>
</dbReference>
<dbReference type="SUPFAM" id="SSF51735">
    <property type="entry name" value="NAD(P)-binding Rossmann-fold domains"/>
    <property type="match status" value="1"/>
</dbReference>
<reference evidence="3 4" key="1">
    <citation type="submission" date="2019-12" db="EMBL/GenBank/DDBJ databases">
        <authorList>
            <person name="Lee S.D."/>
        </authorList>
    </citation>
    <scope>NUCLEOTIDE SEQUENCE [LARGE SCALE GENOMIC DNA]</scope>
    <source>
        <strain evidence="3 4">SAP-6</strain>
    </source>
</reference>
<comment type="caution">
    <text evidence="3">The sequence shown here is derived from an EMBL/GenBank/DDBJ whole genome shotgun (WGS) entry which is preliminary data.</text>
</comment>
<dbReference type="Proteomes" id="UP000461443">
    <property type="component" value="Unassembled WGS sequence"/>
</dbReference>
<evidence type="ECO:0000313" key="4">
    <source>
        <dbReference type="Proteomes" id="UP000461443"/>
    </source>
</evidence>
<keyword evidence="4" id="KW-1185">Reference proteome</keyword>
<name>A0A845SGL9_9GAMM</name>
<protein>
    <submittedName>
        <fullName evidence="3">Uncharacterized protein</fullName>
    </submittedName>
</protein>
<comment type="similarity">
    <text evidence="1">Belongs to the short-chain dehydrogenases/reductases (SDR) family.</text>
</comment>